<organism evidence="2 3">
    <name type="scientific">Musa acuminata subsp. malaccensis</name>
    <name type="common">Wild banana</name>
    <name type="synonym">Musa malaccensis</name>
    <dbReference type="NCBI Taxonomy" id="214687"/>
    <lineage>
        <taxon>Eukaryota</taxon>
        <taxon>Viridiplantae</taxon>
        <taxon>Streptophyta</taxon>
        <taxon>Embryophyta</taxon>
        <taxon>Tracheophyta</taxon>
        <taxon>Spermatophyta</taxon>
        <taxon>Magnoliopsida</taxon>
        <taxon>Liliopsida</taxon>
        <taxon>Zingiberales</taxon>
        <taxon>Musaceae</taxon>
        <taxon>Musa</taxon>
    </lineage>
</organism>
<keyword evidence="3" id="KW-1185">Reference proteome</keyword>
<evidence type="ECO:0000313" key="2">
    <source>
        <dbReference type="EnsemblPlants" id="Ma05_p16330.1"/>
    </source>
</evidence>
<dbReference type="AlphaFoldDB" id="A0A804J535"/>
<feature type="region of interest" description="Disordered" evidence="1">
    <location>
        <begin position="81"/>
        <end position="103"/>
    </location>
</feature>
<dbReference type="InParanoid" id="A0A804J535"/>
<reference evidence="2" key="1">
    <citation type="submission" date="2021-05" db="UniProtKB">
        <authorList>
            <consortium name="EnsemblPlants"/>
        </authorList>
    </citation>
    <scope>IDENTIFICATION</scope>
    <source>
        <strain evidence="2">subsp. malaccensis</strain>
    </source>
</reference>
<sequence>IGCVQVTLATLLLKGYMEATNKGFYYNGTLQALIYERCWVQVAQDFNSISLIGEILFTKGQQHLFDRQRGCKNAIVSGAAPEPDGGFDGSSRVEVIGGRSSSK</sequence>
<accession>A0A804J535</accession>
<protein>
    <submittedName>
        <fullName evidence="2">Uncharacterized protein</fullName>
    </submittedName>
</protein>
<name>A0A804J535_MUSAM</name>
<dbReference type="EnsemblPlants" id="Ma05_t16330.1">
    <property type="protein sequence ID" value="Ma05_p16330.1"/>
    <property type="gene ID" value="Ma05_g16330"/>
</dbReference>
<dbReference type="Gramene" id="Ma05_t16330.1">
    <property type="protein sequence ID" value="Ma05_p16330.1"/>
    <property type="gene ID" value="Ma05_g16330"/>
</dbReference>
<proteinExistence type="predicted"/>
<evidence type="ECO:0000313" key="3">
    <source>
        <dbReference type="Proteomes" id="UP000012960"/>
    </source>
</evidence>
<dbReference type="Proteomes" id="UP000012960">
    <property type="component" value="Unplaced"/>
</dbReference>
<evidence type="ECO:0000256" key="1">
    <source>
        <dbReference type="SAM" id="MobiDB-lite"/>
    </source>
</evidence>